<dbReference type="PANTHER" id="PTHR46928">
    <property type="entry name" value="MESENCHYME-SPECIFIC CELL SURFACE GLYCOPROTEIN"/>
    <property type="match status" value="1"/>
</dbReference>
<dbReference type="InterPro" id="IPR011045">
    <property type="entry name" value="N2O_reductase_N"/>
</dbReference>
<sequence length="578" mass="63597">MIRLSVSSILFLLATVNCDVVLEERGYLQLPNRENNLVFDSGTAKESAIDTTRRILYVIGEQTAMMHVIDLSNVDTLNTILTYNFNLATEGKPLDVEYCSSALGSYVAVSFESTQHPQAEGHIILYRPVTVGQPSLAPINPADPSITVGPHPDNIKFTSDCSKLVVSNEGIPGTVENNFVDPPGSVDVVVITSPTSSTVERASFSFVDDTDKTLELLNAGVRWMVRANFDTNEINPFSNNIEPEYIAISPNDAYAYVTLQENNAIAQISLESYTVANIYPLGSKEWKYSTLDASDMDSGKYLKKHDISSFYQPDKIAFFEWKEKLYLITADEGKQFNIPVYFYTDSMLARNLHANGDFLVDPALAAELANDTELGRYFVSQFHDGRVSGKIRTVYGFGGRGFSVLNPSTMTREWESGDEIEKFNRLFYPDVFNGDCTDENLTPFQEKDKLSTSTGPSLNAIIDGEFNGRKLIVVASGTNGLIYLYELSSTVANAELMFQSVHRRGGTIDTWGRLYSSGNIGDAGIEDMSWIPIEHSPVAGSPVLVVVSSTSGSVSAYTLTERQFPHGQNGNGAICQQP</sequence>
<dbReference type="SUPFAM" id="SSF50974">
    <property type="entry name" value="Nitrous oxide reductase, N-terminal domain"/>
    <property type="match status" value="1"/>
</dbReference>
<accession>V4ARU6</accession>
<dbReference type="InterPro" id="IPR052956">
    <property type="entry name" value="Mesenchyme-surface_protein"/>
</dbReference>
<feature type="signal peptide" evidence="1">
    <location>
        <begin position="1"/>
        <end position="18"/>
    </location>
</feature>
<dbReference type="AlphaFoldDB" id="V4ARU6"/>
<evidence type="ECO:0000259" key="2">
    <source>
        <dbReference type="Pfam" id="PF22494"/>
    </source>
</evidence>
<organism evidence="3 4">
    <name type="scientific">Lottia gigantea</name>
    <name type="common">Giant owl limpet</name>
    <dbReference type="NCBI Taxonomy" id="225164"/>
    <lineage>
        <taxon>Eukaryota</taxon>
        <taxon>Metazoa</taxon>
        <taxon>Spiralia</taxon>
        <taxon>Lophotrochozoa</taxon>
        <taxon>Mollusca</taxon>
        <taxon>Gastropoda</taxon>
        <taxon>Patellogastropoda</taxon>
        <taxon>Lottioidea</taxon>
        <taxon>Lottiidae</taxon>
        <taxon>Lottia</taxon>
    </lineage>
</organism>
<protein>
    <recommendedName>
        <fullName evidence="2">Choice-of-anchor I domain-containing protein</fullName>
    </recommendedName>
</protein>
<dbReference type="RefSeq" id="XP_009052781.1">
    <property type="nucleotide sequence ID" value="XM_009054533.1"/>
</dbReference>
<dbReference type="GeneID" id="20238164"/>
<dbReference type="EMBL" id="KB201459">
    <property type="protein sequence ID" value="ESO96416.1"/>
    <property type="molecule type" value="Genomic_DNA"/>
</dbReference>
<evidence type="ECO:0000256" key="1">
    <source>
        <dbReference type="SAM" id="SignalP"/>
    </source>
</evidence>
<dbReference type="HOGENOM" id="CLU_020353_0_0_1"/>
<proteinExistence type="predicted"/>
<evidence type="ECO:0000313" key="3">
    <source>
        <dbReference type="EMBL" id="ESO96416.1"/>
    </source>
</evidence>
<evidence type="ECO:0000313" key="4">
    <source>
        <dbReference type="Proteomes" id="UP000030746"/>
    </source>
</evidence>
<reference evidence="3 4" key="1">
    <citation type="journal article" date="2013" name="Nature">
        <title>Insights into bilaterian evolution from three spiralian genomes.</title>
        <authorList>
            <person name="Simakov O."/>
            <person name="Marletaz F."/>
            <person name="Cho S.J."/>
            <person name="Edsinger-Gonzales E."/>
            <person name="Havlak P."/>
            <person name="Hellsten U."/>
            <person name="Kuo D.H."/>
            <person name="Larsson T."/>
            <person name="Lv J."/>
            <person name="Arendt D."/>
            <person name="Savage R."/>
            <person name="Osoegawa K."/>
            <person name="de Jong P."/>
            <person name="Grimwood J."/>
            <person name="Chapman J.A."/>
            <person name="Shapiro H."/>
            <person name="Aerts A."/>
            <person name="Otillar R.P."/>
            <person name="Terry A.Y."/>
            <person name="Boore J.L."/>
            <person name="Grigoriev I.V."/>
            <person name="Lindberg D.R."/>
            <person name="Seaver E.C."/>
            <person name="Weisblat D.A."/>
            <person name="Putnam N.H."/>
            <person name="Rokhsar D.S."/>
        </authorList>
    </citation>
    <scope>NUCLEOTIDE SEQUENCE [LARGE SCALE GENOMIC DNA]</scope>
</reference>
<dbReference type="OMA" id="IDATWEN"/>
<dbReference type="OrthoDB" id="425936at2759"/>
<feature type="domain" description="Choice-of-anchor I" evidence="2">
    <location>
        <begin position="147"/>
        <end position="498"/>
    </location>
</feature>
<dbReference type="Pfam" id="PF22494">
    <property type="entry name" value="choice_anch_I"/>
    <property type="match status" value="1"/>
</dbReference>
<dbReference type="CTD" id="20238164"/>
<dbReference type="InterPro" id="IPR015943">
    <property type="entry name" value="WD40/YVTN_repeat-like_dom_sf"/>
</dbReference>
<feature type="chain" id="PRO_5004716256" description="Choice-of-anchor I domain-containing protein" evidence="1">
    <location>
        <begin position="19"/>
        <end position="578"/>
    </location>
</feature>
<dbReference type="KEGG" id="lgi:LOTGIDRAFT_159825"/>
<dbReference type="Proteomes" id="UP000030746">
    <property type="component" value="Unassembled WGS sequence"/>
</dbReference>
<dbReference type="PANTHER" id="PTHR46928:SF1">
    <property type="entry name" value="MESENCHYME-SPECIFIC CELL SURFACE GLYCOPROTEIN"/>
    <property type="match status" value="1"/>
</dbReference>
<gene>
    <name evidence="3" type="ORF">LOTGIDRAFT_159825</name>
</gene>
<dbReference type="Gene3D" id="2.130.10.10">
    <property type="entry name" value="YVTN repeat-like/Quinoprotein amine dehydrogenase"/>
    <property type="match status" value="1"/>
</dbReference>
<name>V4ARU6_LOTGI</name>
<keyword evidence="4" id="KW-1185">Reference proteome</keyword>
<dbReference type="STRING" id="225164.V4ARU6"/>
<dbReference type="InterPro" id="IPR055188">
    <property type="entry name" value="Choice_anch_I"/>
</dbReference>
<keyword evidence="1" id="KW-0732">Signal</keyword>